<dbReference type="EMBL" id="JAMDMJ010000022">
    <property type="protein sequence ID" value="MCY9597445.1"/>
    <property type="molecule type" value="Genomic_DNA"/>
</dbReference>
<organism evidence="14 15">
    <name type="scientific">Paenibacillus chitinolyticus</name>
    <dbReference type="NCBI Taxonomy" id="79263"/>
    <lineage>
        <taxon>Bacteria</taxon>
        <taxon>Bacillati</taxon>
        <taxon>Bacillota</taxon>
        <taxon>Bacilli</taxon>
        <taxon>Bacillales</taxon>
        <taxon>Paenibacillaceae</taxon>
        <taxon>Paenibacillus</taxon>
    </lineage>
</organism>
<evidence type="ECO:0000259" key="13">
    <source>
        <dbReference type="Pfam" id="PF02163"/>
    </source>
</evidence>
<gene>
    <name evidence="14" type="ORF">M5X16_16915</name>
</gene>
<sequence length="288" mass="32687">MLQVRFRFHPLFTMVMLLSLATGHFLESATLFGIVFLHELGHFGAAAAFGWRVREVRLLPFGGVLVVDELASVPLREEMIVALAGPLQHLWLIALGFLCRFLEAGDPEWWSYFIEINAVIALFNLLPILPLDGGKLLQGLLSMGLPYQRTLVCTVWVSIVLGLMMTVIAIWPGGTGQIHMNVLIVGLFLLYQNWVSRRHLPFYFLRFLMNREANTERLMQKGTQARPIAVARQRKVGEVVKLFMREKYHPVYVMGSRGTIEGILPEQQVVDTYLTHKNRSCTVSELLP</sequence>
<evidence type="ECO:0000256" key="11">
    <source>
        <dbReference type="ARBA" id="ARBA00023136"/>
    </source>
</evidence>
<comment type="cofactor">
    <cofactor evidence="1">
        <name>Zn(2+)</name>
        <dbReference type="ChEBI" id="CHEBI:29105"/>
    </cofactor>
</comment>
<feature type="transmembrane region" description="Helical" evidence="12">
    <location>
        <begin position="80"/>
        <end position="103"/>
    </location>
</feature>
<evidence type="ECO:0000256" key="2">
    <source>
        <dbReference type="ARBA" id="ARBA00004141"/>
    </source>
</evidence>
<keyword evidence="9 12" id="KW-1133">Transmembrane helix</keyword>
<dbReference type="PANTHER" id="PTHR39188:SF3">
    <property type="entry name" value="STAGE IV SPORULATION PROTEIN FB"/>
    <property type="match status" value="1"/>
</dbReference>
<comment type="subcellular location">
    <subcellularLocation>
        <location evidence="2">Membrane</location>
        <topology evidence="2">Multi-pass membrane protein</topology>
    </subcellularLocation>
</comment>
<dbReference type="Proteomes" id="UP001527202">
    <property type="component" value="Unassembled WGS sequence"/>
</dbReference>
<dbReference type="CDD" id="cd06161">
    <property type="entry name" value="S2P-M50_SpoIVFB"/>
    <property type="match status" value="1"/>
</dbReference>
<keyword evidence="7" id="KW-0378">Hydrolase</keyword>
<evidence type="ECO:0000256" key="6">
    <source>
        <dbReference type="ARBA" id="ARBA00022723"/>
    </source>
</evidence>
<keyword evidence="8" id="KW-0862">Zinc</keyword>
<dbReference type="PANTHER" id="PTHR39188">
    <property type="entry name" value="MEMBRANE-ASSOCIATED ZINC METALLOPROTEASE M50B"/>
    <property type="match status" value="1"/>
</dbReference>
<reference evidence="14 15" key="1">
    <citation type="submission" date="2022-05" db="EMBL/GenBank/DDBJ databases">
        <title>Genome Sequencing of Bee-Associated Microbes.</title>
        <authorList>
            <person name="Dunlap C."/>
        </authorList>
    </citation>
    <scope>NUCLEOTIDE SEQUENCE [LARGE SCALE GENOMIC DNA]</scope>
    <source>
        <strain evidence="14 15">NRRL B-23120</strain>
    </source>
</reference>
<evidence type="ECO:0000313" key="15">
    <source>
        <dbReference type="Proteomes" id="UP001527202"/>
    </source>
</evidence>
<feature type="transmembrane region" description="Helical" evidence="12">
    <location>
        <begin position="150"/>
        <end position="172"/>
    </location>
</feature>
<comment type="similarity">
    <text evidence="3">Belongs to the peptidase M50B family.</text>
</comment>
<proteinExistence type="inferred from homology"/>
<evidence type="ECO:0000256" key="3">
    <source>
        <dbReference type="ARBA" id="ARBA00007931"/>
    </source>
</evidence>
<feature type="domain" description="Peptidase M50" evidence="13">
    <location>
        <begin position="30"/>
        <end position="98"/>
    </location>
</feature>
<comment type="caution">
    <text evidence="14">The sequence shown here is derived from an EMBL/GenBank/DDBJ whole genome shotgun (WGS) entry which is preliminary data.</text>
</comment>
<protein>
    <submittedName>
        <fullName evidence="14">M50 family metallopeptidase</fullName>
    </submittedName>
</protein>
<keyword evidence="4" id="KW-0645">Protease</keyword>
<evidence type="ECO:0000256" key="12">
    <source>
        <dbReference type="SAM" id="Phobius"/>
    </source>
</evidence>
<evidence type="ECO:0000256" key="9">
    <source>
        <dbReference type="ARBA" id="ARBA00022989"/>
    </source>
</evidence>
<evidence type="ECO:0000256" key="4">
    <source>
        <dbReference type="ARBA" id="ARBA00022670"/>
    </source>
</evidence>
<evidence type="ECO:0000256" key="5">
    <source>
        <dbReference type="ARBA" id="ARBA00022692"/>
    </source>
</evidence>
<accession>A0ABT4FG13</accession>
<name>A0ABT4FG13_9BACL</name>
<evidence type="ECO:0000256" key="1">
    <source>
        <dbReference type="ARBA" id="ARBA00001947"/>
    </source>
</evidence>
<keyword evidence="15" id="KW-1185">Reference proteome</keyword>
<keyword evidence="5 12" id="KW-0812">Transmembrane</keyword>
<evidence type="ECO:0000313" key="14">
    <source>
        <dbReference type="EMBL" id="MCY9597445.1"/>
    </source>
</evidence>
<keyword evidence="10" id="KW-0482">Metalloprotease</keyword>
<keyword evidence="6" id="KW-0479">Metal-binding</keyword>
<feature type="transmembrane region" description="Helical" evidence="12">
    <location>
        <begin position="109"/>
        <end position="129"/>
    </location>
</feature>
<keyword evidence="11 12" id="KW-0472">Membrane</keyword>
<feature type="domain" description="Peptidase M50" evidence="13">
    <location>
        <begin position="109"/>
        <end position="143"/>
    </location>
</feature>
<dbReference type="GeneID" id="95377936"/>
<feature type="transmembrane region" description="Helical" evidence="12">
    <location>
        <begin position="7"/>
        <end position="26"/>
    </location>
</feature>
<evidence type="ECO:0000256" key="7">
    <source>
        <dbReference type="ARBA" id="ARBA00022801"/>
    </source>
</evidence>
<dbReference type="InterPro" id="IPR008915">
    <property type="entry name" value="Peptidase_M50"/>
</dbReference>
<evidence type="ECO:0000256" key="10">
    <source>
        <dbReference type="ARBA" id="ARBA00023049"/>
    </source>
</evidence>
<dbReference type="RefSeq" id="WP_042230695.1">
    <property type="nucleotide sequence ID" value="NZ_CP026520.1"/>
</dbReference>
<feature type="transmembrane region" description="Helical" evidence="12">
    <location>
        <begin position="178"/>
        <end position="196"/>
    </location>
</feature>
<evidence type="ECO:0000256" key="8">
    <source>
        <dbReference type="ARBA" id="ARBA00022833"/>
    </source>
</evidence>
<dbReference type="Pfam" id="PF02163">
    <property type="entry name" value="Peptidase_M50"/>
    <property type="match status" value="2"/>
</dbReference>